<dbReference type="Proteomes" id="UP001258325">
    <property type="component" value="Segment"/>
</dbReference>
<reference evidence="5" key="1">
    <citation type="submission" date="2021-07" db="EMBL/GenBank/DDBJ databases">
        <authorList>
            <person name="Igori D."/>
            <person name="Kim S.-E."/>
            <person name="Kwon S.-Y."/>
            <person name="Moon J.S."/>
        </authorList>
    </citation>
    <scope>NUCLEOTIDE SEQUENCE</scope>
</reference>
<sequence>MSCFFFNHKSNSITVEADLTSFAILEPDFRTPLDLLQFYFCVCYYSDGPNHSLSRCILTLLPLLIRGIHTSCDGYGLSSPYFQSFDALCYATGYRYTFRTYRETGIARAYQCNKPHPNLRRHTTSVLGQSLRRYQENLCRDFYDFEKFLRVWLGRNDEIIAARIRKLPMDRDYSMELILMANYFEHLVSSPDIYSCRSLSALAILLESIFGKSGAVDFWRVSSLPVDRYFQDPEDDFQGSVVQAALQQGEGL</sequence>
<dbReference type="InterPro" id="IPR006755">
    <property type="entry name" value="Virus_P0"/>
</dbReference>
<keyword evidence="6" id="KW-1185">Reference proteome</keyword>
<evidence type="ECO:0000256" key="2">
    <source>
        <dbReference type="ARBA" id="ARBA00022581"/>
    </source>
</evidence>
<dbReference type="Pfam" id="PF04662">
    <property type="entry name" value="Luteo_PO"/>
    <property type="match status" value="1"/>
</dbReference>
<keyword evidence="2" id="KW-0945">Host-virus interaction</keyword>
<evidence type="ECO:0000256" key="1">
    <source>
        <dbReference type="ARBA" id="ARBA00022463"/>
    </source>
</evidence>
<organism evidence="5 6">
    <name type="scientific">Plantago asiatica virus A</name>
    <dbReference type="NCBI Taxonomy" id="2871160"/>
    <lineage>
        <taxon>Viruses</taxon>
        <taxon>Riboviria</taxon>
        <taxon>Orthornavirae</taxon>
        <taxon>Pisuviricota</taxon>
        <taxon>Pisoniviricetes</taxon>
        <taxon>Sobelivirales</taxon>
        <taxon>Solemoviridae</taxon>
        <taxon>Polerovirus</taxon>
        <taxon>Polerovirus PLAVA</taxon>
    </lineage>
</organism>
<dbReference type="GO" id="GO:0052170">
    <property type="term" value="P:symbiont-mediated suppression of host innate immune response"/>
    <property type="evidence" value="ECO:0007669"/>
    <property type="project" value="UniProtKB-KW"/>
</dbReference>
<protein>
    <submittedName>
        <fullName evidence="5">P0 protein</fullName>
    </submittedName>
</protein>
<name>A0AAE8CET9_9VIRU</name>
<dbReference type="GO" id="GO:0016032">
    <property type="term" value="P:viral process"/>
    <property type="evidence" value="ECO:0007669"/>
    <property type="project" value="InterPro"/>
</dbReference>
<dbReference type="EMBL" id="MZ571143">
    <property type="protein sequence ID" value="QZR95585.1"/>
    <property type="molecule type" value="Genomic_RNA"/>
</dbReference>
<evidence type="ECO:0000313" key="6">
    <source>
        <dbReference type="Proteomes" id="UP001258325"/>
    </source>
</evidence>
<evidence type="ECO:0000313" key="5">
    <source>
        <dbReference type="EMBL" id="QZR95585.1"/>
    </source>
</evidence>
<keyword evidence="3" id="KW-1090">Inhibition of host innate immune response by virus</keyword>
<keyword evidence="1" id="KW-0941">Suppressor of RNA silencing</keyword>
<keyword evidence="4" id="KW-0899">Viral immunoevasion</keyword>
<evidence type="ECO:0000256" key="3">
    <source>
        <dbReference type="ARBA" id="ARBA00022632"/>
    </source>
</evidence>
<evidence type="ECO:0000256" key="4">
    <source>
        <dbReference type="ARBA" id="ARBA00023280"/>
    </source>
</evidence>
<accession>A0AAE8CET9</accession>
<proteinExistence type="predicted"/>